<dbReference type="PANTHER" id="PTHR44688:SF16">
    <property type="entry name" value="DNA-BINDING TRANSCRIPTIONAL ACTIVATOR DEVR_DOSR"/>
    <property type="match status" value="1"/>
</dbReference>
<dbReference type="EMBL" id="JAGIOF010000001">
    <property type="protein sequence ID" value="MBP2384973.1"/>
    <property type="molecule type" value="Genomic_DNA"/>
</dbReference>
<evidence type="ECO:0000256" key="1">
    <source>
        <dbReference type="ARBA" id="ARBA00023015"/>
    </source>
</evidence>
<dbReference type="Pfam" id="PF00196">
    <property type="entry name" value="GerE"/>
    <property type="match status" value="1"/>
</dbReference>
<dbReference type="InterPro" id="IPR000792">
    <property type="entry name" value="Tscrpt_reg_LuxR_C"/>
</dbReference>
<accession>A0ABS4X931</accession>
<keyword evidence="1" id="KW-0805">Transcription regulation</keyword>
<evidence type="ECO:0000259" key="4">
    <source>
        <dbReference type="PROSITE" id="PS50043"/>
    </source>
</evidence>
<proteinExistence type="predicted"/>
<dbReference type="SUPFAM" id="SSF46894">
    <property type="entry name" value="C-terminal effector domain of the bipartite response regulators"/>
    <property type="match status" value="1"/>
</dbReference>
<evidence type="ECO:0000313" key="6">
    <source>
        <dbReference type="Proteomes" id="UP001296993"/>
    </source>
</evidence>
<gene>
    <name evidence="5" type="ORF">JOF47_000484</name>
</gene>
<dbReference type="Gene3D" id="1.10.10.10">
    <property type="entry name" value="Winged helix-like DNA-binding domain superfamily/Winged helix DNA-binding domain"/>
    <property type="match status" value="1"/>
</dbReference>
<protein>
    <submittedName>
        <fullName evidence="5">ATP/maltotriose-dependent transcriptional regulator MalT</fullName>
    </submittedName>
</protein>
<feature type="domain" description="HTH luxR-type" evidence="4">
    <location>
        <begin position="809"/>
        <end position="874"/>
    </location>
</feature>
<keyword evidence="6" id="KW-1185">Reference proteome</keyword>
<keyword evidence="2" id="KW-0238">DNA-binding</keyword>
<evidence type="ECO:0000256" key="2">
    <source>
        <dbReference type="ARBA" id="ARBA00023125"/>
    </source>
</evidence>
<comment type="caution">
    <text evidence="5">The sequence shown here is derived from an EMBL/GenBank/DDBJ whole genome shotgun (WGS) entry which is preliminary data.</text>
</comment>
<dbReference type="Proteomes" id="UP001296993">
    <property type="component" value="Unassembled WGS sequence"/>
</dbReference>
<reference evidence="5 6" key="1">
    <citation type="submission" date="2021-03" db="EMBL/GenBank/DDBJ databases">
        <title>Sequencing the genomes of 1000 actinobacteria strains.</title>
        <authorList>
            <person name="Klenk H.-P."/>
        </authorList>
    </citation>
    <scope>NUCLEOTIDE SEQUENCE [LARGE SCALE GENOMIC DNA]</scope>
    <source>
        <strain evidence="5 6">DSM 15797</strain>
    </source>
</reference>
<organism evidence="5 6">
    <name type="scientific">Paeniglutamicibacter kerguelensis</name>
    <dbReference type="NCBI Taxonomy" id="254788"/>
    <lineage>
        <taxon>Bacteria</taxon>
        <taxon>Bacillati</taxon>
        <taxon>Actinomycetota</taxon>
        <taxon>Actinomycetes</taxon>
        <taxon>Micrococcales</taxon>
        <taxon>Micrococcaceae</taxon>
        <taxon>Paeniglutamicibacter</taxon>
    </lineage>
</organism>
<dbReference type="SMART" id="SM00421">
    <property type="entry name" value="HTH_LUXR"/>
    <property type="match status" value="1"/>
</dbReference>
<dbReference type="InterPro" id="IPR036388">
    <property type="entry name" value="WH-like_DNA-bd_sf"/>
</dbReference>
<dbReference type="SUPFAM" id="SSF52540">
    <property type="entry name" value="P-loop containing nucleoside triphosphate hydrolases"/>
    <property type="match status" value="1"/>
</dbReference>
<dbReference type="InterPro" id="IPR016032">
    <property type="entry name" value="Sig_transdc_resp-reg_C-effctor"/>
</dbReference>
<name>A0ABS4X931_9MICC</name>
<dbReference type="RefSeq" id="WP_245356222.1">
    <property type="nucleotide sequence ID" value="NZ_BAAAJY010000018.1"/>
</dbReference>
<evidence type="ECO:0000313" key="5">
    <source>
        <dbReference type="EMBL" id="MBP2384973.1"/>
    </source>
</evidence>
<keyword evidence="3" id="KW-0804">Transcription</keyword>
<dbReference type="CDD" id="cd06170">
    <property type="entry name" value="LuxR_C_like"/>
    <property type="match status" value="1"/>
</dbReference>
<dbReference type="PROSITE" id="PS50043">
    <property type="entry name" value="HTH_LUXR_2"/>
    <property type="match status" value="1"/>
</dbReference>
<sequence>MYMGWGRIDSTVTRSRLDILLERAVGSSIVIARGPRGAGKSTAVRDWLMRQDPNAESWSWINLPKLDEQLALDAFGGETGLAASKPLEDDSVAGLRLAHIRRQFEQAANPGSHLLVLDAFAAQHDAELSAMLEENAEQHPGRRLIIITHEFLVIERRRTLAPIDVSVIPPHEFAFTAEETKLYLAGTLLADFAVELTEESCGSAALLRLAKLRAETIDMPRSFGGTFPPARRSSLEPSLGSDRGRFDPEARAIVDAVQAAVRRDVLLLIENENLEPEQLEFFAALSVPSFVDETIAPQIFPAAQPHWLKDLESRGIVYRSSRDPEREHRINPVFRRVLQDKYLAPAPERFRELHERCARLEMANGSSFRALRHALEAADYKLASDILRLHADEFFEGDLGRRGSLLLDKLPMTVLAKYPMLSVCLAVAYSATGKFKFKTLELLALAATGAHTVARKGPAADRLVMVMIESVAMRLSGFGERAARAARAGVALYREMAPSERDDIGPFEGAILVQFVLAFHSSLLHQEALEVVELGVAADHRHDRSESDMYAGTLRAYLHALRGDIHMAKAQLLESRPEHWSNPATSAYFAAPFRLTSFLCALEEQRFDEAERWLELLQIDQEGNEFWPAIRLAESVLAIVNGETTASLVRMQNYLVREREQPVAQKVGRQMLIDASSLLNLATGDASGAHRVTLKSTNPVAKRLLQARVRLAEGDAAEVLRLCATVGVPVSPRPRFEQAVLVLAATLQQNNRPAIGGAMRLVAALSDEFGLGIALNLLPAPDLERVLSHARSMKVRLVVDDNAISNIPGGLGRVVLSERERAVLGELVSTASVAEIAERQFVSVNTVKSQLRSVYRKLGVSERAAAIDAARVQGLLVSQVPHDGD</sequence>
<evidence type="ECO:0000256" key="3">
    <source>
        <dbReference type="ARBA" id="ARBA00023163"/>
    </source>
</evidence>
<dbReference type="InterPro" id="IPR027417">
    <property type="entry name" value="P-loop_NTPase"/>
</dbReference>
<dbReference type="PANTHER" id="PTHR44688">
    <property type="entry name" value="DNA-BINDING TRANSCRIPTIONAL ACTIVATOR DEVR_DOSR"/>
    <property type="match status" value="1"/>
</dbReference>